<gene>
    <name evidence="2" type="ORF">BCR34DRAFT_589667</name>
</gene>
<evidence type="ECO:0000313" key="3">
    <source>
        <dbReference type="Proteomes" id="UP000193144"/>
    </source>
</evidence>
<proteinExistence type="predicted"/>
<organism evidence="2 3">
    <name type="scientific">Clohesyomyces aquaticus</name>
    <dbReference type="NCBI Taxonomy" id="1231657"/>
    <lineage>
        <taxon>Eukaryota</taxon>
        <taxon>Fungi</taxon>
        <taxon>Dikarya</taxon>
        <taxon>Ascomycota</taxon>
        <taxon>Pezizomycotina</taxon>
        <taxon>Dothideomycetes</taxon>
        <taxon>Pleosporomycetidae</taxon>
        <taxon>Pleosporales</taxon>
        <taxon>Lindgomycetaceae</taxon>
        <taxon>Clohesyomyces</taxon>
    </lineage>
</organism>
<sequence length="254" mass="26791">MDRRAHARGRAVGCSPLGSVLLLAPSLNVYQLNRFIQPICRRSSDGWRRARASRSPSPSPALATANGWRDSRLEPREAGQLLMCAHPSAPGPVSTPGTSQAASRVLVAARKRARGPAARRSRRARRSVLGCSSHPRSQTSTARLLGAQIVRPAGSFECSLRVALVYIRGIQRPTAAPAGPSRPQQTPTRAVCQTEGVPRAESPAPPRLASAVRPISAGLGGLAARLHLPLADADDFRNCPMGAEAGPPISLSPP</sequence>
<accession>A0A1Y1ZG44</accession>
<evidence type="ECO:0000313" key="2">
    <source>
        <dbReference type="EMBL" id="ORY08937.1"/>
    </source>
</evidence>
<comment type="caution">
    <text evidence="2">The sequence shown here is derived from an EMBL/GenBank/DDBJ whole genome shotgun (WGS) entry which is preliminary data.</text>
</comment>
<feature type="region of interest" description="Disordered" evidence="1">
    <location>
        <begin position="173"/>
        <end position="208"/>
    </location>
</feature>
<reference evidence="2 3" key="1">
    <citation type="submission" date="2016-07" db="EMBL/GenBank/DDBJ databases">
        <title>Pervasive Adenine N6-methylation of Active Genes in Fungi.</title>
        <authorList>
            <consortium name="DOE Joint Genome Institute"/>
            <person name="Mondo S.J."/>
            <person name="Dannebaum R.O."/>
            <person name="Kuo R.C."/>
            <person name="Labutti K."/>
            <person name="Haridas S."/>
            <person name="Kuo A."/>
            <person name="Salamov A."/>
            <person name="Ahrendt S.R."/>
            <person name="Lipzen A."/>
            <person name="Sullivan W."/>
            <person name="Andreopoulos W.B."/>
            <person name="Clum A."/>
            <person name="Lindquist E."/>
            <person name="Daum C."/>
            <person name="Ramamoorthy G.K."/>
            <person name="Gryganskyi A."/>
            <person name="Culley D."/>
            <person name="Magnuson J.K."/>
            <person name="James T.Y."/>
            <person name="O'Malley M.A."/>
            <person name="Stajich J.E."/>
            <person name="Spatafora J.W."/>
            <person name="Visel A."/>
            <person name="Grigoriev I.V."/>
        </authorList>
    </citation>
    <scope>NUCLEOTIDE SEQUENCE [LARGE SCALE GENOMIC DNA]</scope>
    <source>
        <strain evidence="2 3">CBS 115471</strain>
    </source>
</reference>
<keyword evidence="3" id="KW-1185">Reference proteome</keyword>
<dbReference type="AlphaFoldDB" id="A0A1Y1ZG44"/>
<feature type="compositionally biased region" description="Basic residues" evidence="1">
    <location>
        <begin position="110"/>
        <end position="126"/>
    </location>
</feature>
<protein>
    <submittedName>
        <fullName evidence="2">Uncharacterized protein</fullName>
    </submittedName>
</protein>
<dbReference type="Proteomes" id="UP000193144">
    <property type="component" value="Unassembled WGS sequence"/>
</dbReference>
<dbReference type="EMBL" id="MCFA01000093">
    <property type="protein sequence ID" value="ORY08937.1"/>
    <property type="molecule type" value="Genomic_DNA"/>
</dbReference>
<name>A0A1Y1ZG44_9PLEO</name>
<evidence type="ECO:0000256" key="1">
    <source>
        <dbReference type="SAM" id="MobiDB-lite"/>
    </source>
</evidence>
<feature type="region of interest" description="Disordered" evidence="1">
    <location>
        <begin position="46"/>
        <end position="70"/>
    </location>
</feature>
<feature type="region of interest" description="Disordered" evidence="1">
    <location>
        <begin position="110"/>
        <end position="137"/>
    </location>
</feature>